<evidence type="ECO:0000313" key="2">
    <source>
        <dbReference type="EMBL" id="MBB4064185.1"/>
    </source>
</evidence>
<evidence type="ECO:0000313" key="3">
    <source>
        <dbReference type="Proteomes" id="UP000528286"/>
    </source>
</evidence>
<feature type="chain" id="PRO_5030659431" description="Outer membrane beta-barrel porin/alpha-amylase" evidence="1">
    <location>
        <begin position="26"/>
        <end position="301"/>
    </location>
</feature>
<keyword evidence="3" id="KW-1185">Reference proteome</keyword>
<accession>A0A7W6J3N7</accession>
<comment type="caution">
    <text evidence="2">The sequence shown here is derived from an EMBL/GenBank/DDBJ whole genome shotgun (WGS) entry which is preliminary data.</text>
</comment>
<proteinExistence type="predicted"/>
<evidence type="ECO:0000256" key="1">
    <source>
        <dbReference type="SAM" id="SignalP"/>
    </source>
</evidence>
<reference evidence="2 3" key="1">
    <citation type="submission" date="2020-08" db="EMBL/GenBank/DDBJ databases">
        <title>Genomic Encyclopedia of Type Strains, Phase IV (KMG-IV): sequencing the most valuable type-strain genomes for metagenomic binning, comparative biology and taxonomic classification.</title>
        <authorList>
            <person name="Goeker M."/>
        </authorList>
    </citation>
    <scope>NUCLEOTIDE SEQUENCE [LARGE SCALE GENOMIC DNA]</scope>
    <source>
        <strain evidence="2 3">DSM 29853</strain>
    </source>
</reference>
<dbReference type="EMBL" id="JACIEZ010000002">
    <property type="protein sequence ID" value="MBB4064185.1"/>
    <property type="molecule type" value="Genomic_DNA"/>
</dbReference>
<evidence type="ECO:0008006" key="4">
    <source>
        <dbReference type="Google" id="ProtNLM"/>
    </source>
</evidence>
<protein>
    <recommendedName>
        <fullName evidence="4">Outer membrane beta-barrel porin/alpha-amylase</fullName>
    </recommendedName>
</protein>
<dbReference type="Proteomes" id="UP000528286">
    <property type="component" value="Unassembled WGS sequence"/>
</dbReference>
<sequence length="301" mass="32353">MISSYRLRAAIAATATMAFAGAAQAGTAYDFSRIKPLVPVGTAGFEMGPFHDFKISVMTSYNHTWRTDDSKPLDRRARDLSLEMNFRIGSDAYAAISGQIGREDIETQPLEFPLDMDNSNSFRGFDVMAGYMFVPGISVGLMGGYGSADATYVFALDPANELGSSGNSRRFGGFANVMLPTSAGMLSGTVAIVRSSGSQTYNPGNIPPSTDWSSTLGVIDVTLAHPVTADFMIKGGASYSRILSENAAAGSLERDRDWITLKGGVLYNVTSTLQWQANASTWLGNDTNRNVRIASGFTYRF</sequence>
<name>A0A7W6J3N7_9HYPH</name>
<dbReference type="AlphaFoldDB" id="A0A7W6J3N7"/>
<feature type="signal peptide" evidence="1">
    <location>
        <begin position="1"/>
        <end position="25"/>
    </location>
</feature>
<gene>
    <name evidence="2" type="ORF">GGR23_001362</name>
</gene>
<organism evidence="2 3">
    <name type="scientific">Gellertiella hungarica</name>
    <dbReference type="NCBI Taxonomy" id="1572859"/>
    <lineage>
        <taxon>Bacteria</taxon>
        <taxon>Pseudomonadati</taxon>
        <taxon>Pseudomonadota</taxon>
        <taxon>Alphaproteobacteria</taxon>
        <taxon>Hyphomicrobiales</taxon>
        <taxon>Rhizobiaceae</taxon>
        <taxon>Gellertiella</taxon>
    </lineage>
</organism>
<dbReference type="RefSeq" id="WP_183365421.1">
    <property type="nucleotide sequence ID" value="NZ_JACIEZ010000002.1"/>
</dbReference>
<keyword evidence="1" id="KW-0732">Signal</keyword>